<keyword evidence="7" id="KW-1185">Reference proteome</keyword>
<evidence type="ECO:0000259" key="5">
    <source>
        <dbReference type="Pfam" id="PF22740"/>
    </source>
</evidence>
<dbReference type="PIRSF" id="PIRSF005052">
    <property type="entry name" value="P-loopkin"/>
    <property type="match status" value="1"/>
</dbReference>
<keyword evidence="1" id="KW-0547">Nucleotide-binding</keyword>
<dbReference type="AlphaFoldDB" id="B9TEP6"/>
<evidence type="ECO:0000259" key="4">
    <source>
        <dbReference type="Pfam" id="PF03668"/>
    </source>
</evidence>
<dbReference type="PANTHER" id="PTHR30448">
    <property type="entry name" value="RNASE ADAPTER PROTEIN RAPZ"/>
    <property type="match status" value="1"/>
</dbReference>
<keyword evidence="2" id="KW-0067">ATP-binding</keyword>
<dbReference type="InterPro" id="IPR027417">
    <property type="entry name" value="P-loop_NTPase"/>
</dbReference>
<dbReference type="HAMAP" id="MF_00636">
    <property type="entry name" value="RapZ_like"/>
    <property type="match status" value="1"/>
</dbReference>
<dbReference type="GO" id="GO:0005524">
    <property type="term" value="F:ATP binding"/>
    <property type="evidence" value="ECO:0007669"/>
    <property type="project" value="UniProtKB-KW"/>
</dbReference>
<dbReference type="InParanoid" id="B9TEP6"/>
<dbReference type="eggNOG" id="ENOG502SDIY">
    <property type="taxonomic scope" value="Eukaryota"/>
</dbReference>
<protein>
    <recommendedName>
        <fullName evidence="8">Nucleotide-binding protein</fullName>
    </recommendedName>
</protein>
<dbReference type="Pfam" id="PF03668">
    <property type="entry name" value="RapZ-like_N"/>
    <property type="match status" value="1"/>
</dbReference>
<keyword evidence="3" id="KW-0342">GTP-binding</keyword>
<dbReference type="Pfam" id="PF22740">
    <property type="entry name" value="PapZ_C"/>
    <property type="match status" value="1"/>
</dbReference>
<dbReference type="InterPro" id="IPR005337">
    <property type="entry name" value="RapZ-like"/>
</dbReference>
<evidence type="ECO:0008006" key="8">
    <source>
        <dbReference type="Google" id="ProtNLM"/>
    </source>
</evidence>
<dbReference type="SUPFAM" id="SSF52540">
    <property type="entry name" value="P-loop containing nucleoside triphosphate hydrolases"/>
    <property type="match status" value="1"/>
</dbReference>
<dbReference type="Gene3D" id="3.40.50.300">
    <property type="entry name" value="P-loop containing nucleotide triphosphate hydrolases"/>
    <property type="match status" value="1"/>
</dbReference>
<evidence type="ECO:0000313" key="6">
    <source>
        <dbReference type="EMBL" id="EEF25667.1"/>
    </source>
</evidence>
<sequence>MPPSSSPSGKNKSCSEKANYDEQKVVTRMQLVIVTGLSGSGKTIALRVFEDSGYYCIDNLPATLLPHIQSHVADRDAAKVAVSIDSRSIAIESLADIVQALKTQGIAVHLLFLDASLETLVKRFSETRRKHPLSTPDQALAESINHERDLLSGLNNLGHHVDTSNLSANALRHHTRDWMLQIEQGYQEARPHSLVLSFISFGFKHGIPLDADFVFDVRSLPNPHYDPVLRPYNGKQAPIQQFLQNEAMVLEMQRDIQHYIEKWLPSFYHDHRSYVTIGIGCTGGQHRSVYLVEQLGAYFKQQHQVMIRHRELQDAHATVSP</sequence>
<dbReference type="InterPro" id="IPR053931">
    <property type="entry name" value="RapZ_C"/>
</dbReference>
<evidence type="ECO:0000256" key="3">
    <source>
        <dbReference type="ARBA" id="ARBA00023134"/>
    </source>
</evidence>
<dbReference type="InterPro" id="IPR053930">
    <property type="entry name" value="RapZ-like_N"/>
</dbReference>
<dbReference type="Proteomes" id="UP000008311">
    <property type="component" value="Unassembled WGS sequence"/>
</dbReference>
<evidence type="ECO:0000256" key="2">
    <source>
        <dbReference type="ARBA" id="ARBA00022840"/>
    </source>
</evidence>
<dbReference type="EMBL" id="EQ979169">
    <property type="protein sequence ID" value="EEF25667.1"/>
    <property type="molecule type" value="Genomic_DNA"/>
</dbReference>
<dbReference type="PANTHER" id="PTHR30448:SF0">
    <property type="entry name" value="RNASE ADAPTER PROTEIN RAPZ"/>
    <property type="match status" value="1"/>
</dbReference>
<dbReference type="NCBIfam" id="NF003828">
    <property type="entry name" value="PRK05416.1"/>
    <property type="match status" value="1"/>
</dbReference>
<organism evidence="6 7">
    <name type="scientific">Ricinus communis</name>
    <name type="common">Castor bean</name>
    <dbReference type="NCBI Taxonomy" id="3988"/>
    <lineage>
        <taxon>Eukaryota</taxon>
        <taxon>Viridiplantae</taxon>
        <taxon>Streptophyta</taxon>
        <taxon>Embryophyta</taxon>
        <taxon>Tracheophyta</taxon>
        <taxon>Spermatophyta</taxon>
        <taxon>Magnoliopsida</taxon>
        <taxon>eudicotyledons</taxon>
        <taxon>Gunneridae</taxon>
        <taxon>Pentapetalae</taxon>
        <taxon>rosids</taxon>
        <taxon>fabids</taxon>
        <taxon>Malpighiales</taxon>
        <taxon>Euphorbiaceae</taxon>
        <taxon>Acalyphoideae</taxon>
        <taxon>Acalypheae</taxon>
        <taxon>Ricinus</taxon>
    </lineage>
</organism>
<proteinExistence type="inferred from homology"/>
<accession>B9TEP6</accession>
<name>B9TEP6_RICCO</name>
<evidence type="ECO:0000256" key="1">
    <source>
        <dbReference type="ARBA" id="ARBA00022741"/>
    </source>
</evidence>
<reference evidence="7" key="1">
    <citation type="journal article" date="2010" name="Nat. Biotechnol.">
        <title>Draft genome sequence of the oilseed species Ricinus communis.</title>
        <authorList>
            <person name="Chan A.P."/>
            <person name="Crabtree J."/>
            <person name="Zhao Q."/>
            <person name="Lorenzi H."/>
            <person name="Orvis J."/>
            <person name="Puiu D."/>
            <person name="Melake-Berhan A."/>
            <person name="Jones K.M."/>
            <person name="Redman J."/>
            <person name="Chen G."/>
            <person name="Cahoon E.B."/>
            <person name="Gedil M."/>
            <person name="Stanke M."/>
            <person name="Haas B.J."/>
            <person name="Wortman J.R."/>
            <person name="Fraser-Liggett C.M."/>
            <person name="Ravel J."/>
            <person name="Rabinowicz P.D."/>
        </authorList>
    </citation>
    <scope>NUCLEOTIDE SEQUENCE [LARGE SCALE GENOMIC DNA]</scope>
    <source>
        <strain evidence="7">cv. Hale</strain>
    </source>
</reference>
<evidence type="ECO:0000313" key="7">
    <source>
        <dbReference type="Proteomes" id="UP000008311"/>
    </source>
</evidence>
<dbReference type="GO" id="GO:0005525">
    <property type="term" value="F:GTP binding"/>
    <property type="evidence" value="ECO:0007669"/>
    <property type="project" value="UniProtKB-KW"/>
</dbReference>
<feature type="domain" description="RapZ-like N-terminal" evidence="4">
    <location>
        <begin position="29"/>
        <end position="177"/>
    </location>
</feature>
<gene>
    <name evidence="6" type="ORF">RCOM_1856260</name>
</gene>
<feature type="domain" description="RapZ C-terminal" evidence="5">
    <location>
        <begin position="196"/>
        <end position="312"/>
    </location>
</feature>
<dbReference type="GO" id="GO:0060090">
    <property type="term" value="F:molecular adaptor activity"/>
    <property type="evidence" value="ECO:0000318"/>
    <property type="project" value="GO_Central"/>
</dbReference>
<dbReference type="STRING" id="3988.B9TEP6"/>